<name>A0A1Y2B3C5_9TREE</name>
<organism evidence="2 3">
    <name type="scientific">Naematelia encephala</name>
    <dbReference type="NCBI Taxonomy" id="71784"/>
    <lineage>
        <taxon>Eukaryota</taxon>
        <taxon>Fungi</taxon>
        <taxon>Dikarya</taxon>
        <taxon>Basidiomycota</taxon>
        <taxon>Agaricomycotina</taxon>
        <taxon>Tremellomycetes</taxon>
        <taxon>Tremellales</taxon>
        <taxon>Naemateliaceae</taxon>
        <taxon>Naematelia</taxon>
    </lineage>
</organism>
<dbReference type="EMBL" id="MCFC01000026">
    <property type="protein sequence ID" value="ORY29333.1"/>
    <property type="molecule type" value="Genomic_DNA"/>
</dbReference>
<dbReference type="Pfam" id="PF08592">
    <property type="entry name" value="Anthrone_oxy"/>
    <property type="match status" value="1"/>
</dbReference>
<sequence length="179" mass="19439">MSFPSLPLAVYPLGITLLTTSSMVYGNVGLSLVGPVPIITETLGQSTLSPKQKVRVWSLFFKAAAVPIVRGTLLNTVLFSLTAYLTPSSLVRRITIASAVSAFSILPWTVVMIQPTNKALLAMDSKEEITPAEEADVDSLIQQWNFLHKWRYVGYGGAWLGALAGFYMELQRAGVGLAY</sequence>
<dbReference type="Proteomes" id="UP000193986">
    <property type="component" value="Unassembled WGS sequence"/>
</dbReference>
<comment type="caution">
    <text evidence="2">The sequence shown here is derived from an EMBL/GenBank/DDBJ whole genome shotgun (WGS) entry which is preliminary data.</text>
</comment>
<accession>A0A1Y2B3C5</accession>
<keyword evidence="1" id="KW-1133">Transmembrane helix</keyword>
<protein>
    <recommendedName>
        <fullName evidence="4">DUF1772-domain-containing protein</fullName>
    </recommendedName>
</protein>
<proteinExistence type="predicted"/>
<dbReference type="OrthoDB" id="5954308at2759"/>
<keyword evidence="1" id="KW-0472">Membrane</keyword>
<evidence type="ECO:0000313" key="2">
    <source>
        <dbReference type="EMBL" id="ORY29333.1"/>
    </source>
</evidence>
<evidence type="ECO:0008006" key="4">
    <source>
        <dbReference type="Google" id="ProtNLM"/>
    </source>
</evidence>
<feature type="transmembrane region" description="Helical" evidence="1">
    <location>
        <begin position="59"/>
        <end position="84"/>
    </location>
</feature>
<feature type="transmembrane region" description="Helical" evidence="1">
    <location>
        <begin position="12"/>
        <end position="38"/>
    </location>
</feature>
<keyword evidence="3" id="KW-1185">Reference proteome</keyword>
<dbReference type="InParanoid" id="A0A1Y2B3C5"/>
<feature type="transmembrane region" description="Helical" evidence="1">
    <location>
        <begin position="90"/>
        <end position="113"/>
    </location>
</feature>
<keyword evidence="1" id="KW-0812">Transmembrane</keyword>
<evidence type="ECO:0000313" key="3">
    <source>
        <dbReference type="Proteomes" id="UP000193986"/>
    </source>
</evidence>
<dbReference type="InterPro" id="IPR013901">
    <property type="entry name" value="Anthrone_oxy"/>
</dbReference>
<gene>
    <name evidence="2" type="ORF">BCR39DRAFT_532388</name>
</gene>
<dbReference type="AlphaFoldDB" id="A0A1Y2B3C5"/>
<reference evidence="2 3" key="1">
    <citation type="submission" date="2016-07" db="EMBL/GenBank/DDBJ databases">
        <title>Pervasive Adenine N6-methylation of Active Genes in Fungi.</title>
        <authorList>
            <consortium name="DOE Joint Genome Institute"/>
            <person name="Mondo S.J."/>
            <person name="Dannebaum R.O."/>
            <person name="Kuo R.C."/>
            <person name="Labutti K."/>
            <person name="Haridas S."/>
            <person name="Kuo A."/>
            <person name="Salamov A."/>
            <person name="Ahrendt S.R."/>
            <person name="Lipzen A."/>
            <person name="Sullivan W."/>
            <person name="Andreopoulos W.B."/>
            <person name="Clum A."/>
            <person name="Lindquist E."/>
            <person name="Daum C."/>
            <person name="Ramamoorthy G.K."/>
            <person name="Gryganskyi A."/>
            <person name="Culley D."/>
            <person name="Magnuson J.K."/>
            <person name="James T.Y."/>
            <person name="O'Malley M.A."/>
            <person name="Stajich J.E."/>
            <person name="Spatafora J.W."/>
            <person name="Visel A."/>
            <person name="Grigoriev I.V."/>
        </authorList>
    </citation>
    <scope>NUCLEOTIDE SEQUENCE [LARGE SCALE GENOMIC DNA]</scope>
    <source>
        <strain evidence="2 3">68-887.2</strain>
    </source>
</reference>
<evidence type="ECO:0000256" key="1">
    <source>
        <dbReference type="SAM" id="Phobius"/>
    </source>
</evidence>